<dbReference type="InterPro" id="IPR014031">
    <property type="entry name" value="Ketoacyl_synth_C"/>
</dbReference>
<proteinExistence type="predicted"/>
<evidence type="ECO:0000256" key="8">
    <source>
        <dbReference type="ARBA" id="ARBA00023268"/>
    </source>
</evidence>
<dbReference type="Pfam" id="PF21089">
    <property type="entry name" value="PKS_DH_N"/>
    <property type="match status" value="1"/>
</dbReference>
<dbReference type="InterPro" id="IPR009081">
    <property type="entry name" value="PP-bd_ACP"/>
</dbReference>
<evidence type="ECO:0000256" key="9">
    <source>
        <dbReference type="PROSITE-ProRule" id="PRU01363"/>
    </source>
</evidence>
<dbReference type="InterPro" id="IPR014043">
    <property type="entry name" value="Acyl_transferase_dom"/>
</dbReference>
<feature type="domain" description="Carrier" evidence="10">
    <location>
        <begin position="2672"/>
        <end position="2749"/>
    </location>
</feature>
<dbReference type="InterPro" id="IPR011032">
    <property type="entry name" value="GroES-like_sf"/>
</dbReference>
<dbReference type="CDD" id="cd05195">
    <property type="entry name" value="enoyl_red"/>
    <property type="match status" value="1"/>
</dbReference>
<dbReference type="CDD" id="cd00833">
    <property type="entry name" value="PKS"/>
    <property type="match status" value="1"/>
</dbReference>
<dbReference type="SUPFAM" id="SSF47336">
    <property type="entry name" value="ACP-like"/>
    <property type="match status" value="2"/>
</dbReference>
<dbReference type="Pfam" id="PF16197">
    <property type="entry name" value="KAsynt_C_assoc"/>
    <property type="match status" value="1"/>
</dbReference>
<dbReference type="SMART" id="SM00823">
    <property type="entry name" value="PKS_PP"/>
    <property type="match status" value="2"/>
</dbReference>
<dbReference type="SUPFAM" id="SSF53901">
    <property type="entry name" value="Thiolase-like"/>
    <property type="match status" value="1"/>
</dbReference>
<dbReference type="Gene3D" id="1.10.1200.10">
    <property type="entry name" value="ACP-like"/>
    <property type="match status" value="2"/>
</dbReference>
<dbReference type="InterPro" id="IPR020843">
    <property type="entry name" value="ER"/>
</dbReference>
<dbReference type="Pfam" id="PF21394">
    <property type="entry name" value="Beta-ketacyl_N"/>
    <property type="match status" value="1"/>
</dbReference>
<keyword evidence="2" id="KW-0597">Phosphoprotein</keyword>
<dbReference type="InterPro" id="IPR036736">
    <property type="entry name" value="ACP-like_sf"/>
</dbReference>
<dbReference type="InterPro" id="IPR001227">
    <property type="entry name" value="Ac_transferase_dom_sf"/>
</dbReference>
<dbReference type="SUPFAM" id="SSF51735">
    <property type="entry name" value="NAD(P)-binding Rossmann-fold domains"/>
    <property type="match status" value="3"/>
</dbReference>
<dbReference type="InterPro" id="IPR036291">
    <property type="entry name" value="NAD(P)-bd_dom_sf"/>
</dbReference>
<dbReference type="Gene3D" id="3.40.366.10">
    <property type="entry name" value="Malonyl-Coenzyme A Acyl Carrier Protein, domain 2"/>
    <property type="match status" value="1"/>
</dbReference>
<keyword evidence="6" id="KW-0521">NADP</keyword>
<dbReference type="Pfam" id="PF00698">
    <property type="entry name" value="Acyl_transf_1"/>
    <property type="match status" value="1"/>
</dbReference>
<dbReference type="InterPro" id="IPR025110">
    <property type="entry name" value="AMP-bd_C"/>
</dbReference>
<evidence type="ECO:0000256" key="5">
    <source>
        <dbReference type="ARBA" id="ARBA00022832"/>
    </source>
</evidence>
<keyword evidence="14" id="KW-1185">Reference proteome</keyword>
<dbReference type="Pfam" id="PF14765">
    <property type="entry name" value="PS-DH"/>
    <property type="match status" value="1"/>
</dbReference>
<dbReference type="SMART" id="SM00822">
    <property type="entry name" value="PKS_KR"/>
    <property type="match status" value="1"/>
</dbReference>
<evidence type="ECO:0000256" key="7">
    <source>
        <dbReference type="ARBA" id="ARBA00023098"/>
    </source>
</evidence>
<feature type="region of interest" description="C-terminal hotdog fold" evidence="9">
    <location>
        <begin position="1697"/>
        <end position="1836"/>
    </location>
</feature>
<dbReference type="PROSITE" id="PS52004">
    <property type="entry name" value="KS3_2"/>
    <property type="match status" value="1"/>
</dbReference>
<dbReference type="PROSITE" id="PS50075">
    <property type="entry name" value="CARRIER"/>
    <property type="match status" value="2"/>
</dbReference>
<dbReference type="InterPro" id="IPR020841">
    <property type="entry name" value="PKS_Beta-ketoAc_synthase_dom"/>
</dbReference>
<dbReference type="CDD" id="cd08955">
    <property type="entry name" value="KR_2_FAS_SDR_x"/>
    <property type="match status" value="1"/>
</dbReference>
<dbReference type="InterPro" id="IPR049900">
    <property type="entry name" value="PKS_mFAS_DH"/>
</dbReference>
<dbReference type="PROSITE" id="PS00455">
    <property type="entry name" value="AMP_BINDING"/>
    <property type="match status" value="1"/>
</dbReference>
<evidence type="ECO:0000256" key="2">
    <source>
        <dbReference type="ARBA" id="ARBA00022553"/>
    </source>
</evidence>
<dbReference type="InterPro" id="IPR040097">
    <property type="entry name" value="FAAL/FAAC"/>
</dbReference>
<dbReference type="InterPro" id="IPR020806">
    <property type="entry name" value="PKS_PP-bd"/>
</dbReference>
<dbReference type="CDD" id="cd05931">
    <property type="entry name" value="FAAL"/>
    <property type="match status" value="1"/>
</dbReference>
<organism evidence="13 14">
    <name type="scientific">Mycobacterium paraterrae</name>
    <dbReference type="NCBI Taxonomy" id="577492"/>
    <lineage>
        <taxon>Bacteria</taxon>
        <taxon>Bacillati</taxon>
        <taxon>Actinomycetota</taxon>
        <taxon>Actinomycetes</taxon>
        <taxon>Mycobacteriales</taxon>
        <taxon>Mycobacteriaceae</taxon>
        <taxon>Mycobacterium</taxon>
    </lineage>
</organism>
<dbReference type="Gene3D" id="3.30.300.30">
    <property type="match status" value="1"/>
</dbReference>
<evidence type="ECO:0000256" key="3">
    <source>
        <dbReference type="ARBA" id="ARBA00022679"/>
    </source>
</evidence>
<dbReference type="Gene3D" id="3.10.129.110">
    <property type="entry name" value="Polyketide synthase dehydratase"/>
    <property type="match status" value="1"/>
</dbReference>
<keyword evidence="8" id="KW-0511">Multifunctional enzyme</keyword>
<dbReference type="Gene3D" id="3.40.47.10">
    <property type="match status" value="1"/>
</dbReference>
<dbReference type="Pfam" id="PF00550">
    <property type="entry name" value="PP-binding"/>
    <property type="match status" value="2"/>
</dbReference>
<dbReference type="InterPro" id="IPR016035">
    <property type="entry name" value="Acyl_Trfase/lysoPLipase"/>
</dbReference>
<evidence type="ECO:0000313" key="13">
    <source>
        <dbReference type="EMBL" id="UMB69462.1"/>
    </source>
</evidence>
<feature type="region of interest" description="N-terminal hotdog fold" evidence="9">
    <location>
        <begin position="1541"/>
        <end position="1682"/>
    </location>
</feature>
<dbReference type="Gene3D" id="3.30.70.3290">
    <property type="match status" value="1"/>
</dbReference>
<dbReference type="InterPro" id="IPR013154">
    <property type="entry name" value="ADH-like_N"/>
</dbReference>
<evidence type="ECO:0000259" key="11">
    <source>
        <dbReference type="PROSITE" id="PS52004"/>
    </source>
</evidence>
<dbReference type="InterPro" id="IPR020845">
    <property type="entry name" value="AMP-binding_CS"/>
</dbReference>
<dbReference type="SMART" id="SM00825">
    <property type="entry name" value="PKS_KS"/>
    <property type="match status" value="1"/>
</dbReference>
<dbReference type="Pfam" id="PF23024">
    <property type="entry name" value="AMP-dom_DIP2-like"/>
    <property type="match status" value="1"/>
</dbReference>
<dbReference type="InterPro" id="IPR018201">
    <property type="entry name" value="Ketoacyl_synth_AS"/>
</dbReference>
<dbReference type="EMBL" id="CP092488">
    <property type="protein sequence ID" value="UMB69462.1"/>
    <property type="molecule type" value="Genomic_DNA"/>
</dbReference>
<dbReference type="Pfam" id="PF08659">
    <property type="entry name" value="KR"/>
    <property type="match status" value="1"/>
</dbReference>
<dbReference type="PANTHER" id="PTHR43775">
    <property type="entry name" value="FATTY ACID SYNTHASE"/>
    <property type="match status" value="1"/>
</dbReference>
<dbReference type="InterPro" id="IPR016039">
    <property type="entry name" value="Thiolase-like"/>
</dbReference>
<dbReference type="SUPFAM" id="SSF56801">
    <property type="entry name" value="Acetyl-CoA synthetase-like"/>
    <property type="match status" value="1"/>
</dbReference>
<dbReference type="Gene3D" id="3.40.50.12780">
    <property type="entry name" value="N-terminal domain of ligase-like"/>
    <property type="match status" value="1"/>
</dbReference>
<dbReference type="InterPro" id="IPR016036">
    <property type="entry name" value="Malonyl_transacylase_ACP-bd"/>
</dbReference>
<dbReference type="SMART" id="SM00826">
    <property type="entry name" value="PKS_DH"/>
    <property type="match status" value="1"/>
</dbReference>
<dbReference type="InterPro" id="IPR013968">
    <property type="entry name" value="PKS_KR"/>
</dbReference>
<dbReference type="PROSITE" id="PS00012">
    <property type="entry name" value="PHOSPHOPANTETHEINE"/>
    <property type="match status" value="1"/>
</dbReference>
<sequence>MTNRTFLDLVRQRTETYHEKAAFDYCRFSAAGEEHSQLTFGELDARARATAAALQKMGATGERALVLCPSGLDFIVGFFGCLYAGVVPVPVHPPARTRVIGRVASIVHDTDARFTVTTTETEGRFRDAIDDMADGQAMQWCAVDDVAASAADWVAPHIEPDDTAMLQYTSGSTGSPKGVVVTHRNLLSNVEAIRTAWGGGTDRAKGVFWLPLHHDMGLIGGILTSIYVGATSYFMPPEAFIERPMRWLEAIAKHGGTITAAPNFAYQLCVDLSTPEERAALDLSTMATAMCGAEPIRAATLQRFTEAFAPAGFRPEGFAPVYGMAESTLLVSGKAEQVRTAPVVRHVDSEALRDHRIVPVTSEFSDATSFVACGQTQPGHEAVVVDPATGRACAANQVGEIWLAGGSVANGYWAKPAETSETFDAHLSDTKRGPYLRTGDLGFQLDGELFISGRLKDLIVIRGRNHYPEDIEATVQDSHDALLRGRGAAFSITRDSDSTEQLVIVQEVDRYRAGDIDTDEVLHAIRTAVATHHEIRPHAVILTEPSTIPTTSSGKIRRNRSRERFLGGELTAIAHWEATAADAPRPPVTDPEPAHAGPEAAELAAWLATQLATLLDLSPADIDTSLPFAHFGLDSVHAVRLTAVLAEHVGQELSPTLPYEYPTIDALCAHLTAGVNATPEASEAVPVRADEPIAIIGIGCRFPGADGPSAFWELLTEGRDAVAAIPSSRWTPGPDDVGRGGFLEHVDEFDAKFFNISPREATRIDPQQRLLLEVAWEALQDAGQPAEQLSGTRTGVFVGVSTYDYGSLQFGRPDLIDAYSGTGGALSIAANRLSYALDLQGPSMAIDTACSSSLVAVHLACRSLRDGESTLAIVGGVNVILSPALGLNFSKATLMAADGRCKTFDAAADGYVRGEGAGVVILKPLSQALDDGDQIYAVVRGSATNHDGRTNGLTAPSRQAQEAVLTDAYRDAGLSPSSVQYVEAHGTGTALGDTIEANALGSVLAEGRAPDDRCLIGSVKTNIGHLEAAAGMAGLIKTALALRHREIPASLHFRQPNPHIPFEQLALKVVDAHRPWPLNRRAVAGVSSFGFGGTNAHVVMTEAPEVRARQSHTAHGVQLLPLSARSPEALTALASRYEQVLQAGTAATDLCYTASAHRDHHDYRLAVVGRDAGELADSLGAFRQGETRPGLSVGHRRPGPGVVFVFSGQGSQWRGMGRQLHAEEHAFRDALAECDAAMRPYGIASVIDALLAGDDLDDISVIQPAIFAVQVALAALWRSWGVQPAAVVGHSMGEVAAAHVAGALSLDDAARVICARARLLRGAARGGAMISAELSRAEADELIVGYESRVAVAASNSARSTVLSGDSNVLSELMSEITRRDRFCRWVDVDVASHSPRMNVLRGDLAAALTGLRPSAPTTPMYSTVTGEPVDDIPLDAAYWVENLCSQVRFSTAARQLFERGHEVFLEVSPHPVLLSALREDAEHMDRACALVPSLRRDEGGRDTALASLGALYASGQSVAWDRLYPQGGRIISAPTYPWQRQRYWLDAPDSDSGTVVGTASPWRGPIHVSAQPSTVLCEIEVGTELFPALSDHRVQGSAVVPGAMLLELAIAGTTQALGARRLMPRDVAFHRSLVLDDGQPRTVQLSLRGARSDSVMFELHGVDQTATLLASGVMASNESVGHVETRAPADIQSRCPEAISAPAFYSRLAQHGLQYGPAFQKVAGVWRRDGEAIARLVPGSAGDVDAAVLDGSFQVLAATLPTSNGHLHDTYVPVGVTNLDLRGPLSDGAWCHAELRNGVGTDELSGDVALLDRGGKVVAAVQGLRLRRIPQAAPAADRTTVPGDLFVPHWYSAKRVPGKQDSTGAGRWILFGDDDTTTAATRTVLEQRSQSCVVVQPGADFTRLAPNLYQVNPAQPQHFRWLLDDVRGPLHGIVHLWSPADSSEPDYLLGPTSVLHLVQALTVTSGSQSPRLWLVTRGAQPVEAATDVVSVAQAPLWGMGRSIDHEHPELRCSRIDLPVDEKPESIAAFVDELLADADDTDLAFRGARRYVARLTPFDAEPPAASRAPGAAFRMEYPRPGVLDDIDTRAIVRRAPGVGEVEIEVHATGLNFIDVMRALGVYPGQQDGPTQVGVECAGIVTAAGAGVDNVRVGDSVIALAGDGVGSHVTTAASLVAHKPIELSFDQAATIPIAYLTAYYALHEQARLRRGERVLIHSAAGGVGLAAVEVARWLNATVVATAGTSEKRDYLHGLGIPHVFDSRSLSFADEVLAATGGEGVDVVLNSLSGEAIPRSLEALGPYGRFLEISKTDIYGHSHLPMWHLRNNAAYIVIDLAQLIADRPAYVGALLRDIVAHVEQGAFRPLPVRKFPATDTAAALRTLGQGKQIGKIAVTVDPSATVRPDEQPASLAADASYLITGGLGGLGLATASWMVGHGARHLVLVGRSPASDAAQHSIDELRSNGSEVVYARADVTQADQLASVLDSIRATMPPLRGVVHAAGVLDDGIMARLDGARMRHVMAPKLDGAWNLHTLTRDAALDFFVLFSSAAAVLGSPGQAHYAAGNAFLDALAWHRRSQGKPALSINWGPWAEVGLVNRPEQQLNLQRHGMIPIPVDDGVRTLSRLIRSSATQVAVLRMDPSLTTDVLGTPAATDVAPAADNLRDALLHADEDERRRRLESYLRDQAAGKLGLAPAHVDVESPLHQLGVDSLVAVELRAQIERDLGVVVPVVRLLDGPSVTGIAEWLAHQLSGAAPQPAVATAPKRVADGHNGSAAEWMDVLGRLPDISDDDVDALLRDVLAAKEGQDDR</sequence>
<evidence type="ECO:0000256" key="4">
    <source>
        <dbReference type="ARBA" id="ARBA00022737"/>
    </source>
</evidence>
<dbReference type="Gene3D" id="3.90.180.10">
    <property type="entry name" value="Medium-chain alcohol dehydrogenases, catalytic domain"/>
    <property type="match status" value="1"/>
</dbReference>
<dbReference type="InterPro" id="IPR045851">
    <property type="entry name" value="AMP-bd_C_sf"/>
</dbReference>
<dbReference type="SMART" id="SM01294">
    <property type="entry name" value="PKS_PP_betabranch"/>
    <property type="match status" value="2"/>
</dbReference>
<dbReference type="InterPro" id="IPR050091">
    <property type="entry name" value="PKS_NRPS_Biosynth_Enz"/>
</dbReference>
<keyword evidence="4" id="KW-0677">Repeat</keyword>
<feature type="active site" description="Proton donor; for dehydratase activity" evidence="9">
    <location>
        <position position="1751"/>
    </location>
</feature>
<dbReference type="InterPro" id="IPR000873">
    <property type="entry name" value="AMP-dep_synth/lig_dom"/>
</dbReference>
<evidence type="ECO:0000313" key="14">
    <source>
        <dbReference type="Proteomes" id="UP001055336"/>
    </source>
</evidence>
<keyword evidence="5" id="KW-0276">Fatty acid metabolism</keyword>
<dbReference type="SUPFAM" id="SSF50129">
    <property type="entry name" value="GroES-like"/>
    <property type="match status" value="1"/>
</dbReference>
<dbReference type="PROSITE" id="PS52019">
    <property type="entry name" value="PKS_MFAS_DH"/>
    <property type="match status" value="1"/>
</dbReference>
<dbReference type="InterPro" id="IPR042099">
    <property type="entry name" value="ANL_N_sf"/>
</dbReference>
<feature type="domain" description="PKS/mFAS DH" evidence="12">
    <location>
        <begin position="1541"/>
        <end position="1836"/>
    </location>
</feature>
<evidence type="ECO:0000259" key="10">
    <source>
        <dbReference type="PROSITE" id="PS50075"/>
    </source>
</evidence>
<dbReference type="Proteomes" id="UP001055336">
    <property type="component" value="Chromosome"/>
</dbReference>
<feature type="domain" description="Carrier" evidence="10">
    <location>
        <begin position="598"/>
        <end position="675"/>
    </location>
</feature>
<keyword evidence="7" id="KW-0443">Lipid metabolism</keyword>
<dbReference type="InterPro" id="IPR049552">
    <property type="entry name" value="PKS_DH_N"/>
</dbReference>
<dbReference type="InterPro" id="IPR049551">
    <property type="entry name" value="PKS_DH_C"/>
</dbReference>
<dbReference type="Pfam" id="PF00109">
    <property type="entry name" value="ketoacyl-synt"/>
    <property type="match status" value="1"/>
</dbReference>
<dbReference type="InterPro" id="IPR006162">
    <property type="entry name" value="Ppantetheine_attach_site"/>
</dbReference>
<evidence type="ECO:0000259" key="12">
    <source>
        <dbReference type="PROSITE" id="PS52019"/>
    </source>
</evidence>
<keyword evidence="1" id="KW-0596">Phosphopantetheine</keyword>
<dbReference type="PANTHER" id="PTHR43775:SF37">
    <property type="entry name" value="SI:DKEY-61P9.11"/>
    <property type="match status" value="1"/>
</dbReference>
<dbReference type="Pfam" id="PF08240">
    <property type="entry name" value="ADH_N"/>
    <property type="match status" value="1"/>
</dbReference>
<dbReference type="Pfam" id="PF00501">
    <property type="entry name" value="AMP-binding"/>
    <property type="match status" value="1"/>
</dbReference>
<dbReference type="Pfam" id="PF13602">
    <property type="entry name" value="ADH_zinc_N_2"/>
    <property type="match status" value="1"/>
</dbReference>
<accession>A0ABY3VJ82</accession>
<dbReference type="InterPro" id="IPR014030">
    <property type="entry name" value="Ketoacyl_synth_N"/>
</dbReference>
<dbReference type="PROSITE" id="PS00606">
    <property type="entry name" value="KS3_1"/>
    <property type="match status" value="1"/>
</dbReference>
<gene>
    <name evidence="13" type="ORF">MKK62_24510</name>
</gene>
<dbReference type="RefSeq" id="WP_240261194.1">
    <property type="nucleotide sequence ID" value="NZ_CP092488.2"/>
</dbReference>
<reference evidence="13" key="1">
    <citation type="submission" date="2022-08" db="EMBL/GenBank/DDBJ databases">
        <title>Whole genome sequencing of non-tuberculosis mycobacteria type-strains.</title>
        <authorList>
            <person name="Igarashi Y."/>
            <person name="Osugi A."/>
            <person name="Mitarai S."/>
        </authorList>
    </citation>
    <scope>NUCLEOTIDE SEQUENCE</scope>
    <source>
        <strain evidence="13">DSM 45127</strain>
    </source>
</reference>
<protein>
    <submittedName>
        <fullName evidence="13">SDR family NAD(P)-dependent oxidoreductase</fullName>
    </submittedName>
</protein>
<dbReference type="InterPro" id="IPR032821">
    <property type="entry name" value="PKS_assoc"/>
</dbReference>
<keyword evidence="3" id="KW-0808">Transferase</keyword>
<feature type="domain" description="Ketosynthase family 3 (KS3)" evidence="11">
    <location>
        <begin position="690"/>
        <end position="1102"/>
    </location>
</feature>
<evidence type="ECO:0000256" key="6">
    <source>
        <dbReference type="ARBA" id="ARBA00022857"/>
    </source>
</evidence>
<dbReference type="InterPro" id="IPR057326">
    <property type="entry name" value="KR_dom"/>
</dbReference>
<dbReference type="SUPFAM" id="SSF55048">
    <property type="entry name" value="Probable ACP-binding domain of malonyl-CoA ACP transacylase"/>
    <property type="match status" value="1"/>
</dbReference>
<name>A0ABY3VJ82_9MYCO</name>
<dbReference type="Gene3D" id="3.40.50.720">
    <property type="entry name" value="NAD(P)-binding Rossmann-like Domain"/>
    <property type="match status" value="3"/>
</dbReference>
<dbReference type="InterPro" id="IPR042104">
    <property type="entry name" value="PKS_dehydratase_sf"/>
</dbReference>
<dbReference type="SMART" id="SM00829">
    <property type="entry name" value="PKS_ER"/>
    <property type="match status" value="1"/>
</dbReference>
<dbReference type="InterPro" id="IPR020807">
    <property type="entry name" value="PKS_DH"/>
</dbReference>
<feature type="active site" description="Proton acceptor; for dehydratase activity" evidence="9">
    <location>
        <position position="1593"/>
    </location>
</feature>
<dbReference type="SUPFAM" id="SSF52151">
    <property type="entry name" value="FabD/lysophospholipase-like"/>
    <property type="match status" value="1"/>
</dbReference>
<dbReference type="SMART" id="SM00827">
    <property type="entry name" value="PKS_AT"/>
    <property type="match status" value="1"/>
</dbReference>
<dbReference type="Pfam" id="PF02801">
    <property type="entry name" value="Ketoacyl-synt_C"/>
    <property type="match status" value="1"/>
</dbReference>
<evidence type="ECO:0000256" key="1">
    <source>
        <dbReference type="ARBA" id="ARBA00022450"/>
    </source>
</evidence>
<dbReference type="InterPro" id="IPR049490">
    <property type="entry name" value="C883_1060-like_KR_N"/>
</dbReference>